<accession>A0A6C0I0Q0</accession>
<protein>
    <submittedName>
        <fullName evidence="1">Uncharacterized protein</fullName>
    </submittedName>
</protein>
<name>A0A6C0I0Q0_9ZZZZ</name>
<organism evidence="1">
    <name type="scientific">viral metagenome</name>
    <dbReference type="NCBI Taxonomy" id="1070528"/>
    <lineage>
        <taxon>unclassified sequences</taxon>
        <taxon>metagenomes</taxon>
        <taxon>organismal metagenomes</taxon>
    </lineage>
</organism>
<evidence type="ECO:0000313" key="1">
    <source>
        <dbReference type="EMBL" id="QHT85966.1"/>
    </source>
</evidence>
<dbReference type="AlphaFoldDB" id="A0A6C0I0Q0"/>
<proteinExistence type="predicted"/>
<sequence length="166" mass="19233">MLSSIVYEPQNYQNAYPECNKPSKLGYHTNNQYDGFPPLMSDGRVVTSSYQPEAVLNNYLIKELGIKSNWEYRQYLTNQAKDVMTYNRIQSANDSGYIRRYVDTNAEKPHSTPYAYPSFVDTSKPVGYETSDLKEIYLSREQLQARMVAPEVTQEQLMKRQNMSAK</sequence>
<reference evidence="1" key="1">
    <citation type="journal article" date="2020" name="Nature">
        <title>Giant virus diversity and host interactions through global metagenomics.</title>
        <authorList>
            <person name="Schulz F."/>
            <person name="Roux S."/>
            <person name="Paez-Espino D."/>
            <person name="Jungbluth S."/>
            <person name="Walsh D.A."/>
            <person name="Denef V.J."/>
            <person name="McMahon K.D."/>
            <person name="Konstantinidis K.T."/>
            <person name="Eloe-Fadrosh E.A."/>
            <person name="Kyrpides N.C."/>
            <person name="Woyke T."/>
        </authorList>
    </citation>
    <scope>NUCLEOTIDE SEQUENCE</scope>
    <source>
        <strain evidence="1">GVMAG-M-3300023184-184</strain>
    </source>
</reference>
<dbReference type="EMBL" id="MN740057">
    <property type="protein sequence ID" value="QHT85966.1"/>
    <property type="molecule type" value="Genomic_DNA"/>
</dbReference>